<keyword evidence="3" id="KW-1185">Reference proteome</keyword>
<evidence type="ECO:0000313" key="3">
    <source>
        <dbReference type="Proteomes" id="UP001198182"/>
    </source>
</evidence>
<dbReference type="Pfam" id="PF18828">
    <property type="entry name" value="LPD15"/>
    <property type="match status" value="1"/>
</dbReference>
<dbReference type="EMBL" id="JAJEQR010000081">
    <property type="protein sequence ID" value="MCC2232615.1"/>
    <property type="molecule type" value="Genomic_DNA"/>
</dbReference>
<accession>A0AAE3JGI9</accession>
<evidence type="ECO:0000313" key="2">
    <source>
        <dbReference type="EMBL" id="MCC2232615.1"/>
    </source>
</evidence>
<gene>
    <name evidence="2" type="ORF">LKD81_16735</name>
</gene>
<proteinExistence type="predicted"/>
<organism evidence="2 3">
    <name type="scientific">Hominifimenecus microfluidus</name>
    <dbReference type="NCBI Taxonomy" id="2885348"/>
    <lineage>
        <taxon>Bacteria</taxon>
        <taxon>Bacillati</taxon>
        <taxon>Bacillota</taxon>
        <taxon>Clostridia</taxon>
        <taxon>Lachnospirales</taxon>
        <taxon>Lachnospiraceae</taxon>
        <taxon>Hominifimenecus</taxon>
    </lineage>
</organism>
<comment type="caution">
    <text evidence="2">The sequence shown here is derived from an EMBL/GenBank/DDBJ whole genome shotgun (WGS) entry which is preliminary data.</text>
</comment>
<dbReference type="AlphaFoldDB" id="A0AAE3JGI9"/>
<sequence>MASLRTMVGRFRNELREGVAYVVFWKNGRSWGAEAFWLDPGYFEDYGGAIEEDDAREMRQIIKTDPNAIVVNGFESCPFDGESTVEHMLEHIRWRYEDHRCQLSDFYEFHNKAEDELGAQPIITAKRKNAEPELEAKEQESPQPMEAKELEQLQELTSTEDKQRICSALAPVLRLTRNLYDLAYLHYDPGTETVKATFLNGHTKTANVALDSGTAMIRDIIQQIV</sequence>
<dbReference type="RefSeq" id="WP_308455012.1">
    <property type="nucleotide sequence ID" value="NZ_JAJEQR010000081.1"/>
</dbReference>
<protein>
    <recommendedName>
        <fullName evidence="1">Large polyvalent-protein-associated domain-containing protein</fullName>
    </recommendedName>
</protein>
<dbReference type="InterPro" id="IPR040512">
    <property type="entry name" value="LPD15"/>
</dbReference>
<dbReference type="Proteomes" id="UP001198182">
    <property type="component" value="Unassembled WGS sequence"/>
</dbReference>
<feature type="domain" description="Large polyvalent-protein-associated" evidence="1">
    <location>
        <begin position="2"/>
        <end position="106"/>
    </location>
</feature>
<evidence type="ECO:0000259" key="1">
    <source>
        <dbReference type="Pfam" id="PF18828"/>
    </source>
</evidence>
<name>A0AAE3JGI9_9FIRM</name>
<reference evidence="2" key="1">
    <citation type="submission" date="2021-10" db="EMBL/GenBank/DDBJ databases">
        <title>Anaerobic single-cell dispensing facilitates the cultivation of human gut bacteria.</title>
        <authorList>
            <person name="Afrizal A."/>
        </authorList>
    </citation>
    <scope>NUCLEOTIDE SEQUENCE</scope>
    <source>
        <strain evidence="2">CLA-AA-H215</strain>
    </source>
</reference>